<keyword evidence="6 17" id="KW-0812">Transmembrane</keyword>
<evidence type="ECO:0000256" key="17">
    <source>
        <dbReference type="SAM" id="Phobius"/>
    </source>
</evidence>
<evidence type="ECO:0000256" key="13">
    <source>
        <dbReference type="ARBA" id="ARBA00023136"/>
    </source>
</evidence>
<comment type="similarity">
    <text evidence="3">In the C-terminal section; belongs to the protein kinase superfamily. Ser/Thr protein kinase family.</text>
</comment>
<dbReference type="Gene3D" id="2.60.120.200">
    <property type="match status" value="1"/>
</dbReference>
<evidence type="ECO:0000259" key="19">
    <source>
        <dbReference type="PROSITE" id="PS50011"/>
    </source>
</evidence>
<evidence type="ECO:0000256" key="9">
    <source>
        <dbReference type="ARBA" id="ARBA00022741"/>
    </source>
</evidence>
<dbReference type="InterPro" id="IPR001220">
    <property type="entry name" value="Legume_lectin_dom"/>
</dbReference>
<keyword evidence="8" id="KW-0430">Lectin</keyword>
<dbReference type="Proteomes" id="UP000734854">
    <property type="component" value="Unassembled WGS sequence"/>
</dbReference>
<sequence>MPPSLLLLLLLHSFLWTLSSAVEVLLNGFHSSNLSLFANATLEPFPSCSHLLRRLFMLSLTSKDPFSLGRALLPDPIPTKSSSLGVLSFYVSFLFSMATVPQALPGHGLSFLFAPSQDTLGATSSQHLGLFNRSSDGDPSSRVLAVEFDVFRNPELHDMNGNHVGVNRNSLNSIQAAAAGYWLEDGVTFESLTLNDGSNYQAWVDFAGGILNVTMAPAKLGVKPRRPLISFKIDLSDVFLDDMYVGFAASNGQLMQHHRVLGLSFSNTNSSASTGLITTDLPDFITLESDKTRLLIILPVSATVIAIFMAGIIGLWVANRRRRRDRGNRGELVEEMIEEWESEYWPHRIEYHQIAASTDGFSDSNLVGQGGNGKVYKGLLGGEQVAVKVFSQTNEAEAEAKHFSSEVRTLGRLKHRNLVGLRGWCRTRRATASTMILVYDYMKNGSLDRWIFGDGKRLDWQSRARILREVAAAVLYLHEVWGGETVVLHRDVKASNVMLDSDMTGRLGDFGLARAHRRGLPLGTTQVMGTVGYLAPEVVRTGRATTATDVYAFGVLTLELASGRRAVEDGRPPLVTWAREVVKVNGDLAVLEARMRESEGFDDWEAVRLVAVGLACTSEDAMTRPTMRQVVRMLEAEEQEVAEDGARGRAEATSWLLDARLRTTVESDRAWGQHQRPQPRHHLTINELRNSISICMPLSGSDIIAQPLFSRSEEKAGKSREDMFLLSIGYGTTLEWCPQVDATFLDISDVGINVGTVGVAFSLLQLNSVPLQMLSTFHSDVAN</sequence>
<keyword evidence="7 18" id="KW-0732">Signal</keyword>
<dbReference type="PROSITE" id="PS00108">
    <property type="entry name" value="PROTEIN_KINASE_ST"/>
    <property type="match status" value="1"/>
</dbReference>
<dbReference type="Pfam" id="PF00069">
    <property type="entry name" value="Pkinase"/>
    <property type="match status" value="1"/>
</dbReference>
<dbReference type="Gene3D" id="3.30.200.20">
    <property type="entry name" value="Phosphorylase Kinase, domain 1"/>
    <property type="match status" value="1"/>
</dbReference>
<dbReference type="PANTHER" id="PTHR27007">
    <property type="match status" value="1"/>
</dbReference>
<keyword evidence="4" id="KW-1003">Cell membrane</keyword>
<feature type="binding site" evidence="16">
    <location>
        <position position="388"/>
    </location>
    <ligand>
        <name>ATP</name>
        <dbReference type="ChEBI" id="CHEBI:30616"/>
    </ligand>
</feature>
<dbReference type="InterPro" id="IPR013320">
    <property type="entry name" value="ConA-like_dom_sf"/>
</dbReference>
<dbReference type="Gene3D" id="1.10.510.10">
    <property type="entry name" value="Transferase(Phosphotransferase) domain 1"/>
    <property type="match status" value="1"/>
</dbReference>
<evidence type="ECO:0000256" key="3">
    <source>
        <dbReference type="ARBA" id="ARBA00010217"/>
    </source>
</evidence>
<keyword evidence="5" id="KW-0808">Transferase</keyword>
<evidence type="ECO:0000256" key="7">
    <source>
        <dbReference type="ARBA" id="ARBA00022729"/>
    </source>
</evidence>
<evidence type="ECO:0000313" key="21">
    <source>
        <dbReference type="Proteomes" id="UP000734854"/>
    </source>
</evidence>
<keyword evidence="14" id="KW-0675">Receptor</keyword>
<evidence type="ECO:0000256" key="5">
    <source>
        <dbReference type="ARBA" id="ARBA00022679"/>
    </source>
</evidence>
<dbReference type="EMBL" id="JACMSC010000003">
    <property type="protein sequence ID" value="KAG6528892.1"/>
    <property type="molecule type" value="Genomic_DNA"/>
</dbReference>
<dbReference type="CDD" id="cd06899">
    <property type="entry name" value="lectin_legume_LecRK_Arcelin_ConA"/>
    <property type="match status" value="1"/>
</dbReference>
<feature type="domain" description="Protein kinase" evidence="19">
    <location>
        <begin position="361"/>
        <end position="641"/>
    </location>
</feature>
<evidence type="ECO:0000256" key="18">
    <source>
        <dbReference type="SAM" id="SignalP"/>
    </source>
</evidence>
<comment type="subcellular location">
    <subcellularLocation>
        <location evidence="1">Cell membrane</location>
        <topology evidence="1">Single-pass type I membrane protein</topology>
    </subcellularLocation>
</comment>
<dbReference type="PROSITE" id="PS00107">
    <property type="entry name" value="PROTEIN_KINASE_ATP"/>
    <property type="match status" value="1"/>
</dbReference>
<keyword evidence="9 16" id="KW-0547">Nucleotide-binding</keyword>
<dbReference type="InterPro" id="IPR008271">
    <property type="entry name" value="Ser/Thr_kinase_AS"/>
</dbReference>
<evidence type="ECO:0000256" key="12">
    <source>
        <dbReference type="ARBA" id="ARBA00022989"/>
    </source>
</evidence>
<dbReference type="InterPro" id="IPR050528">
    <property type="entry name" value="L-type_Lectin-RKs"/>
</dbReference>
<evidence type="ECO:0000256" key="8">
    <source>
        <dbReference type="ARBA" id="ARBA00022734"/>
    </source>
</evidence>
<name>A0A8J5I335_ZINOF</name>
<reference evidence="20 21" key="1">
    <citation type="submission" date="2020-08" db="EMBL/GenBank/DDBJ databases">
        <title>Plant Genome Project.</title>
        <authorList>
            <person name="Zhang R.-G."/>
        </authorList>
    </citation>
    <scope>NUCLEOTIDE SEQUENCE [LARGE SCALE GENOMIC DNA]</scope>
    <source>
        <tissue evidence="20">Rhizome</tissue>
    </source>
</reference>
<dbReference type="InterPro" id="IPR017441">
    <property type="entry name" value="Protein_kinase_ATP_BS"/>
</dbReference>
<evidence type="ECO:0000256" key="16">
    <source>
        <dbReference type="PROSITE-ProRule" id="PRU10141"/>
    </source>
</evidence>
<dbReference type="GO" id="GO:0004672">
    <property type="term" value="F:protein kinase activity"/>
    <property type="evidence" value="ECO:0007669"/>
    <property type="project" value="InterPro"/>
</dbReference>
<dbReference type="SUPFAM" id="SSF56112">
    <property type="entry name" value="Protein kinase-like (PK-like)"/>
    <property type="match status" value="1"/>
</dbReference>
<keyword evidence="15" id="KW-0325">Glycoprotein</keyword>
<protein>
    <recommendedName>
        <fullName evidence="19">Protein kinase domain-containing protein</fullName>
    </recommendedName>
</protein>
<keyword evidence="13 17" id="KW-0472">Membrane</keyword>
<evidence type="ECO:0000256" key="14">
    <source>
        <dbReference type="ARBA" id="ARBA00023170"/>
    </source>
</evidence>
<keyword evidence="11 16" id="KW-0067">ATP-binding</keyword>
<dbReference type="InterPro" id="IPR000719">
    <property type="entry name" value="Prot_kinase_dom"/>
</dbReference>
<evidence type="ECO:0000256" key="11">
    <source>
        <dbReference type="ARBA" id="ARBA00022840"/>
    </source>
</evidence>
<dbReference type="GO" id="GO:0002229">
    <property type="term" value="P:defense response to oomycetes"/>
    <property type="evidence" value="ECO:0007669"/>
    <property type="project" value="UniProtKB-ARBA"/>
</dbReference>
<feature type="signal peptide" evidence="18">
    <location>
        <begin position="1"/>
        <end position="21"/>
    </location>
</feature>
<dbReference type="GO" id="GO:0005886">
    <property type="term" value="C:plasma membrane"/>
    <property type="evidence" value="ECO:0007669"/>
    <property type="project" value="UniProtKB-SubCell"/>
</dbReference>
<evidence type="ECO:0000256" key="6">
    <source>
        <dbReference type="ARBA" id="ARBA00022692"/>
    </source>
</evidence>
<dbReference type="SUPFAM" id="SSF49899">
    <property type="entry name" value="Concanavalin A-like lectins/glucanases"/>
    <property type="match status" value="1"/>
</dbReference>
<evidence type="ECO:0000256" key="4">
    <source>
        <dbReference type="ARBA" id="ARBA00022475"/>
    </source>
</evidence>
<keyword evidence="10" id="KW-0418">Kinase</keyword>
<dbReference type="SMART" id="SM00220">
    <property type="entry name" value="S_TKc"/>
    <property type="match status" value="1"/>
</dbReference>
<evidence type="ECO:0000256" key="2">
    <source>
        <dbReference type="ARBA" id="ARBA00008536"/>
    </source>
</evidence>
<comment type="similarity">
    <text evidence="2">In the N-terminal section; belongs to the leguminous lectin family.</text>
</comment>
<dbReference type="FunFam" id="1.10.510.10:FF:000240">
    <property type="entry name" value="Lectin-domain containing receptor kinase A4.3"/>
    <property type="match status" value="1"/>
</dbReference>
<dbReference type="GO" id="GO:0030246">
    <property type="term" value="F:carbohydrate binding"/>
    <property type="evidence" value="ECO:0007669"/>
    <property type="project" value="UniProtKB-KW"/>
</dbReference>
<keyword evidence="21" id="KW-1185">Reference proteome</keyword>
<dbReference type="Pfam" id="PF00139">
    <property type="entry name" value="Lectin_legB"/>
    <property type="match status" value="1"/>
</dbReference>
<dbReference type="PROSITE" id="PS50011">
    <property type="entry name" value="PROTEIN_KINASE_DOM"/>
    <property type="match status" value="1"/>
</dbReference>
<evidence type="ECO:0000256" key="10">
    <source>
        <dbReference type="ARBA" id="ARBA00022777"/>
    </source>
</evidence>
<proteinExistence type="inferred from homology"/>
<organism evidence="20 21">
    <name type="scientific">Zingiber officinale</name>
    <name type="common">Ginger</name>
    <name type="synonym">Amomum zingiber</name>
    <dbReference type="NCBI Taxonomy" id="94328"/>
    <lineage>
        <taxon>Eukaryota</taxon>
        <taxon>Viridiplantae</taxon>
        <taxon>Streptophyta</taxon>
        <taxon>Embryophyta</taxon>
        <taxon>Tracheophyta</taxon>
        <taxon>Spermatophyta</taxon>
        <taxon>Magnoliopsida</taxon>
        <taxon>Liliopsida</taxon>
        <taxon>Zingiberales</taxon>
        <taxon>Zingiberaceae</taxon>
        <taxon>Zingiber</taxon>
    </lineage>
</organism>
<dbReference type="AlphaFoldDB" id="A0A8J5I335"/>
<dbReference type="InterPro" id="IPR011009">
    <property type="entry name" value="Kinase-like_dom_sf"/>
</dbReference>
<evidence type="ECO:0000256" key="15">
    <source>
        <dbReference type="ARBA" id="ARBA00023180"/>
    </source>
</evidence>
<feature type="chain" id="PRO_5035174471" description="Protein kinase domain-containing protein" evidence="18">
    <location>
        <begin position="22"/>
        <end position="783"/>
    </location>
</feature>
<comment type="caution">
    <text evidence="20">The sequence shown here is derived from an EMBL/GenBank/DDBJ whole genome shotgun (WGS) entry which is preliminary data.</text>
</comment>
<evidence type="ECO:0000313" key="20">
    <source>
        <dbReference type="EMBL" id="KAG6528892.1"/>
    </source>
</evidence>
<gene>
    <name evidence="20" type="ORF">ZIOFF_011084</name>
</gene>
<dbReference type="GO" id="GO:0005524">
    <property type="term" value="F:ATP binding"/>
    <property type="evidence" value="ECO:0007669"/>
    <property type="project" value="UniProtKB-UniRule"/>
</dbReference>
<feature type="transmembrane region" description="Helical" evidence="17">
    <location>
        <begin position="294"/>
        <end position="318"/>
    </location>
</feature>
<accession>A0A8J5I335</accession>
<evidence type="ECO:0000256" key="1">
    <source>
        <dbReference type="ARBA" id="ARBA00004251"/>
    </source>
</evidence>
<keyword evidence="12 17" id="KW-1133">Transmembrane helix</keyword>